<evidence type="ECO:0000313" key="3">
    <source>
        <dbReference type="Proteomes" id="UP001501599"/>
    </source>
</evidence>
<dbReference type="Pfam" id="PF25547">
    <property type="entry name" value="WXG100_2"/>
    <property type="match status" value="1"/>
</dbReference>
<accession>A0ABP5MSK7</accession>
<proteinExistence type="predicted"/>
<dbReference type="RefSeq" id="WP_344344860.1">
    <property type="nucleotide sequence ID" value="NZ_BAAAQT010000008.1"/>
</dbReference>
<reference evidence="3" key="1">
    <citation type="journal article" date="2019" name="Int. J. Syst. Evol. Microbiol.">
        <title>The Global Catalogue of Microorganisms (GCM) 10K type strain sequencing project: providing services to taxonomists for standard genome sequencing and annotation.</title>
        <authorList>
            <consortium name="The Broad Institute Genomics Platform"/>
            <consortium name="The Broad Institute Genome Sequencing Center for Infectious Disease"/>
            <person name="Wu L."/>
            <person name="Ma J."/>
        </authorList>
    </citation>
    <scope>NUCLEOTIDE SEQUENCE [LARGE SCALE GENOMIC DNA]</scope>
    <source>
        <strain evidence="3">JCM 16026</strain>
    </source>
</reference>
<keyword evidence="3" id="KW-1185">Reference proteome</keyword>
<gene>
    <name evidence="2" type="ORF">GCM10009846_29620</name>
</gene>
<comment type="caution">
    <text evidence="2">The sequence shown here is derived from an EMBL/GenBank/DDBJ whole genome shotgun (WGS) entry which is preliminary data.</text>
</comment>
<organism evidence="2 3">
    <name type="scientific">Agrococcus versicolor</name>
    <dbReference type="NCBI Taxonomy" id="501482"/>
    <lineage>
        <taxon>Bacteria</taxon>
        <taxon>Bacillati</taxon>
        <taxon>Actinomycetota</taxon>
        <taxon>Actinomycetes</taxon>
        <taxon>Micrococcales</taxon>
        <taxon>Microbacteriaceae</taxon>
        <taxon>Agrococcus</taxon>
    </lineage>
</organism>
<name>A0ABP5MSK7_9MICO</name>
<protein>
    <recommendedName>
        <fullName evidence="1">Outer membrane channel protein CpnT-like N-terminal domain-containing protein</fullName>
    </recommendedName>
</protein>
<evidence type="ECO:0000313" key="2">
    <source>
        <dbReference type="EMBL" id="GAA2176313.1"/>
    </source>
</evidence>
<dbReference type="EMBL" id="BAAAQT010000008">
    <property type="protein sequence ID" value="GAA2176313.1"/>
    <property type="molecule type" value="Genomic_DNA"/>
</dbReference>
<dbReference type="InterPro" id="IPR057746">
    <property type="entry name" value="CpnT-like_N"/>
</dbReference>
<dbReference type="Proteomes" id="UP001501599">
    <property type="component" value="Unassembled WGS sequence"/>
</dbReference>
<sequence length="240" mass="25419">MALNIPSELAFVLDLLGFEWPQLDEDEIHRAAHMVRQFRDDLEGTIEQVGSRVNDDVPAAFSAKAAQSYTDGWNEAREQHMTQLMDLLDPAGTGIDLFADAVLALKLKVIAELVITAAQIAAALAAAAFTFGLSAAANVAIIAARKKVLDIIVEEAIAALIVQIAEMVIDPLTNLAETVILALMDAPVVVAAVGEVEAYQTDFAALEQAASDIDSSGSDQETIGQEFLGQLSTLQISTAG</sequence>
<evidence type="ECO:0000259" key="1">
    <source>
        <dbReference type="Pfam" id="PF25547"/>
    </source>
</evidence>
<feature type="domain" description="Outer membrane channel protein CpnT-like N-terminal" evidence="1">
    <location>
        <begin position="18"/>
        <end position="144"/>
    </location>
</feature>